<keyword evidence="1" id="KW-0863">Zinc-finger</keyword>
<comment type="caution">
    <text evidence="4">The sequence shown here is derived from an EMBL/GenBank/DDBJ whole genome shotgun (WGS) entry which is preliminary data.</text>
</comment>
<accession>A0AA39JF90</accession>
<dbReference type="AlphaFoldDB" id="A0AA39JF90"/>
<evidence type="ECO:0000256" key="2">
    <source>
        <dbReference type="SAM" id="MobiDB-lite"/>
    </source>
</evidence>
<evidence type="ECO:0000313" key="4">
    <source>
        <dbReference type="EMBL" id="KAK0439498.1"/>
    </source>
</evidence>
<dbReference type="RefSeq" id="XP_060323283.1">
    <property type="nucleotide sequence ID" value="XM_060478508.1"/>
</dbReference>
<dbReference type="GeneID" id="85362056"/>
<organism evidence="4 5">
    <name type="scientific">Armillaria tabescens</name>
    <name type="common">Ringless honey mushroom</name>
    <name type="synonym">Agaricus tabescens</name>
    <dbReference type="NCBI Taxonomy" id="1929756"/>
    <lineage>
        <taxon>Eukaryota</taxon>
        <taxon>Fungi</taxon>
        <taxon>Dikarya</taxon>
        <taxon>Basidiomycota</taxon>
        <taxon>Agaricomycotina</taxon>
        <taxon>Agaricomycetes</taxon>
        <taxon>Agaricomycetidae</taxon>
        <taxon>Agaricales</taxon>
        <taxon>Marasmiineae</taxon>
        <taxon>Physalacriaceae</taxon>
        <taxon>Desarmillaria</taxon>
    </lineage>
</organism>
<feature type="domain" description="C2H2-type" evidence="3">
    <location>
        <begin position="13"/>
        <end position="43"/>
    </location>
</feature>
<evidence type="ECO:0000256" key="1">
    <source>
        <dbReference type="PROSITE-ProRule" id="PRU00042"/>
    </source>
</evidence>
<reference evidence="4" key="1">
    <citation type="submission" date="2023-06" db="EMBL/GenBank/DDBJ databases">
        <authorList>
            <consortium name="Lawrence Berkeley National Laboratory"/>
            <person name="Ahrendt S."/>
            <person name="Sahu N."/>
            <person name="Indic B."/>
            <person name="Wong-Bajracharya J."/>
            <person name="Merenyi Z."/>
            <person name="Ke H.-M."/>
            <person name="Monk M."/>
            <person name="Kocsube S."/>
            <person name="Drula E."/>
            <person name="Lipzen A."/>
            <person name="Balint B."/>
            <person name="Henrissat B."/>
            <person name="Andreopoulos B."/>
            <person name="Martin F.M."/>
            <person name="Harder C.B."/>
            <person name="Rigling D."/>
            <person name="Ford K.L."/>
            <person name="Foster G.D."/>
            <person name="Pangilinan J."/>
            <person name="Papanicolaou A."/>
            <person name="Barry K."/>
            <person name="LaButti K."/>
            <person name="Viragh M."/>
            <person name="Koriabine M."/>
            <person name="Yan M."/>
            <person name="Riley R."/>
            <person name="Champramary S."/>
            <person name="Plett K.L."/>
            <person name="Tsai I.J."/>
            <person name="Slot J."/>
            <person name="Sipos G."/>
            <person name="Plett J."/>
            <person name="Nagy L.G."/>
            <person name="Grigoriev I.V."/>
        </authorList>
    </citation>
    <scope>NUCLEOTIDE SEQUENCE</scope>
    <source>
        <strain evidence="4">CCBAS 213</strain>
    </source>
</reference>
<name>A0AA39JF90_ARMTA</name>
<evidence type="ECO:0000259" key="3">
    <source>
        <dbReference type="PROSITE" id="PS50157"/>
    </source>
</evidence>
<protein>
    <recommendedName>
        <fullName evidence="3">C2H2-type domain-containing protein</fullName>
    </recommendedName>
</protein>
<dbReference type="InterPro" id="IPR013087">
    <property type="entry name" value="Znf_C2H2_type"/>
</dbReference>
<feature type="region of interest" description="Disordered" evidence="2">
    <location>
        <begin position="50"/>
        <end position="75"/>
    </location>
</feature>
<sequence>MSLNVEQNQQEQYNCEKCGLKFQTDADLANHWKLSSIHEDITTMQPEPSCAALDHEEPNTEPATIPSSPESITGSESRLPVHYLDELIFVAEWNEEFFRKEFPGVYATGNYCIPDPPKIPKECWISLIQCPDSSQNDHELVVDSSDDTPASVTGVDDGPSMTD</sequence>
<feature type="compositionally biased region" description="Polar residues" evidence="2">
    <location>
        <begin position="61"/>
        <end position="75"/>
    </location>
</feature>
<keyword evidence="5" id="KW-1185">Reference proteome</keyword>
<dbReference type="GO" id="GO:0008270">
    <property type="term" value="F:zinc ion binding"/>
    <property type="evidence" value="ECO:0007669"/>
    <property type="project" value="UniProtKB-KW"/>
</dbReference>
<evidence type="ECO:0000313" key="5">
    <source>
        <dbReference type="Proteomes" id="UP001175211"/>
    </source>
</evidence>
<gene>
    <name evidence="4" type="ORF">EV420DRAFT_1650855</name>
</gene>
<dbReference type="Proteomes" id="UP001175211">
    <property type="component" value="Unassembled WGS sequence"/>
</dbReference>
<keyword evidence="1" id="KW-0479">Metal-binding</keyword>
<proteinExistence type="predicted"/>
<dbReference type="EMBL" id="JAUEPS010000084">
    <property type="protein sequence ID" value="KAK0439498.1"/>
    <property type="molecule type" value="Genomic_DNA"/>
</dbReference>
<keyword evidence="1" id="KW-0862">Zinc</keyword>
<dbReference type="PROSITE" id="PS50157">
    <property type="entry name" value="ZINC_FINGER_C2H2_2"/>
    <property type="match status" value="1"/>
</dbReference>
<feature type="region of interest" description="Disordered" evidence="2">
    <location>
        <begin position="135"/>
        <end position="163"/>
    </location>
</feature>